<evidence type="ECO:0000256" key="1">
    <source>
        <dbReference type="ARBA" id="ARBA00004123"/>
    </source>
</evidence>
<reference evidence="7" key="1">
    <citation type="journal article" date="2017" name="Nature">
        <title>The genome of Chenopodium quinoa.</title>
        <authorList>
            <person name="Jarvis D.E."/>
            <person name="Ho Y.S."/>
            <person name="Lightfoot D.J."/>
            <person name="Schmoeckel S.M."/>
            <person name="Li B."/>
            <person name="Borm T.J.A."/>
            <person name="Ohyanagi H."/>
            <person name="Mineta K."/>
            <person name="Michell C.T."/>
            <person name="Saber N."/>
            <person name="Kharbatia N.M."/>
            <person name="Rupper R.R."/>
            <person name="Sharp A.R."/>
            <person name="Dally N."/>
            <person name="Boughton B.A."/>
            <person name="Woo Y.H."/>
            <person name="Gao G."/>
            <person name="Schijlen E.G.W.M."/>
            <person name="Guo X."/>
            <person name="Momin A.A."/>
            <person name="Negrao S."/>
            <person name="Al-Babili S."/>
            <person name="Gehring C."/>
            <person name="Roessner U."/>
            <person name="Jung C."/>
            <person name="Murphy K."/>
            <person name="Arold S.T."/>
            <person name="Gojobori T."/>
            <person name="van der Linden C.G."/>
            <person name="van Loo E.N."/>
            <person name="Jellen E.N."/>
            <person name="Maughan P.J."/>
            <person name="Tester M."/>
        </authorList>
    </citation>
    <scope>NUCLEOTIDE SEQUENCE [LARGE SCALE GENOMIC DNA]</scope>
    <source>
        <strain evidence="7">cv. PI 614886</strain>
    </source>
</reference>
<dbReference type="GO" id="GO:0006355">
    <property type="term" value="P:regulation of DNA-templated transcription"/>
    <property type="evidence" value="ECO:0007669"/>
    <property type="project" value="InterPro"/>
</dbReference>
<keyword evidence="3" id="KW-0804">Transcription</keyword>
<dbReference type="InterPro" id="IPR036638">
    <property type="entry name" value="HLH_DNA-bd_sf"/>
</dbReference>
<keyword evidence="2" id="KW-0805">Transcription regulation</keyword>
<keyword evidence="8" id="KW-1185">Reference proteome</keyword>
<dbReference type="GO" id="GO:0046983">
    <property type="term" value="F:protein dimerization activity"/>
    <property type="evidence" value="ECO:0007669"/>
    <property type="project" value="InterPro"/>
</dbReference>
<dbReference type="Pfam" id="PF26576">
    <property type="entry name" value="IBH1_N"/>
    <property type="match status" value="1"/>
</dbReference>
<protein>
    <recommendedName>
        <fullName evidence="6">BHLH domain-containing protein</fullName>
    </recommendedName>
</protein>
<evidence type="ECO:0000256" key="3">
    <source>
        <dbReference type="ARBA" id="ARBA00023163"/>
    </source>
</evidence>
<comment type="subcellular location">
    <subcellularLocation>
        <location evidence="1">Nucleus</location>
    </subcellularLocation>
</comment>
<dbReference type="AlphaFoldDB" id="A0A803MYL7"/>
<dbReference type="GO" id="GO:0000976">
    <property type="term" value="F:transcription cis-regulatory region binding"/>
    <property type="evidence" value="ECO:0007669"/>
    <property type="project" value="EnsemblPlants"/>
</dbReference>
<feature type="compositionally biased region" description="Polar residues" evidence="5">
    <location>
        <begin position="142"/>
        <end position="154"/>
    </location>
</feature>
<dbReference type="PANTHER" id="PTHR33124">
    <property type="entry name" value="TRANSCRIPTION FACTOR IBH1-LIKE 1"/>
    <property type="match status" value="1"/>
</dbReference>
<feature type="domain" description="BHLH" evidence="6">
    <location>
        <begin position="78"/>
        <end position="127"/>
    </location>
</feature>
<evidence type="ECO:0000256" key="2">
    <source>
        <dbReference type="ARBA" id="ARBA00023015"/>
    </source>
</evidence>
<dbReference type="CDD" id="cd11444">
    <property type="entry name" value="bHLH_AtIBH1_like"/>
    <property type="match status" value="1"/>
</dbReference>
<dbReference type="EnsemblPlants" id="AUR62037297-RA">
    <property type="protein sequence ID" value="AUR62037297-RA:cds"/>
    <property type="gene ID" value="AUR62037297"/>
</dbReference>
<dbReference type="GO" id="GO:0005634">
    <property type="term" value="C:nucleus"/>
    <property type="evidence" value="ECO:0007669"/>
    <property type="project" value="UniProtKB-SubCell"/>
</dbReference>
<dbReference type="PANTHER" id="PTHR33124:SF12">
    <property type="entry name" value="TRANSCRIPTION FACTOR BHLH148"/>
    <property type="match status" value="1"/>
</dbReference>
<dbReference type="SUPFAM" id="SSF47459">
    <property type="entry name" value="HLH, helix-loop-helix DNA-binding domain"/>
    <property type="match status" value="1"/>
</dbReference>
<evidence type="ECO:0000256" key="4">
    <source>
        <dbReference type="ARBA" id="ARBA00023242"/>
    </source>
</evidence>
<dbReference type="PROSITE" id="PS50888">
    <property type="entry name" value="BHLH"/>
    <property type="match status" value="1"/>
</dbReference>
<proteinExistence type="predicted"/>
<dbReference type="OMA" id="YICALDM"/>
<name>A0A803MYL7_CHEQI</name>
<dbReference type="InterPro" id="IPR059002">
    <property type="entry name" value="IBH1_N"/>
</dbReference>
<feature type="region of interest" description="Disordered" evidence="5">
    <location>
        <begin position="142"/>
        <end position="164"/>
    </location>
</feature>
<dbReference type="InterPro" id="IPR011598">
    <property type="entry name" value="bHLH_dom"/>
</dbReference>
<dbReference type="InterPro" id="IPR044660">
    <property type="entry name" value="IBH1-like"/>
</dbReference>
<reference evidence="7" key="2">
    <citation type="submission" date="2021-03" db="UniProtKB">
        <authorList>
            <consortium name="EnsemblPlants"/>
        </authorList>
    </citation>
    <scope>IDENTIFICATION</scope>
</reference>
<evidence type="ECO:0000313" key="7">
    <source>
        <dbReference type="EnsemblPlants" id="AUR62037297-RA:cds"/>
    </source>
</evidence>
<evidence type="ECO:0000259" key="6">
    <source>
        <dbReference type="PROSITE" id="PS50888"/>
    </source>
</evidence>
<dbReference type="InterPro" id="IPR044549">
    <property type="entry name" value="bHLH_AtIBH1-like"/>
</dbReference>
<evidence type="ECO:0000313" key="8">
    <source>
        <dbReference type="Proteomes" id="UP000596660"/>
    </source>
</evidence>
<sequence length="164" mass="18233">MSAFDSSSSPLVSIHGRCRIVREAADKALAVAARGRTRWSRAILKSRFWLSFLHKKLHKRQRVTAAGVNRSPPQRKPRIEIFKLKGKGNRLPDVQRKVKTLGRLVPGCQKEPLPVILEEATDYIPALEMQIRAMREILSRLSTGNRDGEGSSSEPAVAPETGSV</sequence>
<gene>
    <name evidence="7" type="primary">LOC110715854</name>
</gene>
<organism evidence="7 8">
    <name type="scientific">Chenopodium quinoa</name>
    <name type="common">Quinoa</name>
    <dbReference type="NCBI Taxonomy" id="63459"/>
    <lineage>
        <taxon>Eukaryota</taxon>
        <taxon>Viridiplantae</taxon>
        <taxon>Streptophyta</taxon>
        <taxon>Embryophyta</taxon>
        <taxon>Tracheophyta</taxon>
        <taxon>Spermatophyta</taxon>
        <taxon>Magnoliopsida</taxon>
        <taxon>eudicotyledons</taxon>
        <taxon>Gunneridae</taxon>
        <taxon>Pentapetalae</taxon>
        <taxon>Caryophyllales</taxon>
        <taxon>Chenopodiaceae</taxon>
        <taxon>Chenopodioideae</taxon>
        <taxon>Atripliceae</taxon>
        <taxon>Chenopodium</taxon>
    </lineage>
</organism>
<accession>A0A803MYL7</accession>
<dbReference type="Proteomes" id="UP000596660">
    <property type="component" value="Unplaced"/>
</dbReference>
<dbReference type="Gramene" id="AUR62037297-RA">
    <property type="protein sequence ID" value="AUR62037297-RA:cds"/>
    <property type="gene ID" value="AUR62037297"/>
</dbReference>
<evidence type="ECO:0000256" key="5">
    <source>
        <dbReference type="SAM" id="MobiDB-lite"/>
    </source>
</evidence>
<keyword evidence="4" id="KW-0539">Nucleus</keyword>